<evidence type="ECO:0000256" key="2">
    <source>
        <dbReference type="ARBA" id="ARBA00022801"/>
    </source>
</evidence>
<feature type="binding site" evidence="6">
    <location>
        <begin position="224"/>
        <end position="227"/>
    </location>
    <ligand>
        <name>substrate</name>
    </ligand>
</feature>
<evidence type="ECO:0000256" key="3">
    <source>
        <dbReference type="ARBA" id="ARBA00022813"/>
    </source>
</evidence>
<feature type="chain" id="PRO_5032363149" description="Isoaspartyl peptidase" evidence="8">
    <location>
        <begin position="20"/>
        <end position="342"/>
    </location>
</feature>
<evidence type="ECO:0000256" key="8">
    <source>
        <dbReference type="SAM" id="SignalP"/>
    </source>
</evidence>
<dbReference type="SUPFAM" id="SSF56235">
    <property type="entry name" value="N-terminal nucleophile aminohydrolases (Ntn hydrolases)"/>
    <property type="match status" value="1"/>
</dbReference>
<reference evidence="9 10" key="1">
    <citation type="submission" date="2020-11" db="EMBL/GenBank/DDBJ databases">
        <title>Complete genome sequence for Salinimonas sp. strain G2-b.</title>
        <authorList>
            <person name="Park S.-J."/>
        </authorList>
    </citation>
    <scope>NUCLEOTIDE SEQUENCE [LARGE SCALE GENOMIC DNA]</scope>
    <source>
        <strain evidence="9 10">G2-b</strain>
    </source>
</reference>
<feature type="signal peptide" evidence="8">
    <location>
        <begin position="1"/>
        <end position="19"/>
    </location>
</feature>
<name>A0A7S9DV58_9ALTE</name>
<keyword evidence="3" id="KW-0068">Autocatalytic cleavage</keyword>
<dbReference type="EMBL" id="CP064795">
    <property type="protein sequence ID" value="QPG04496.1"/>
    <property type="molecule type" value="Genomic_DNA"/>
</dbReference>
<dbReference type="Proteomes" id="UP000595095">
    <property type="component" value="Chromosome"/>
</dbReference>
<evidence type="ECO:0000256" key="7">
    <source>
        <dbReference type="PIRSR" id="PIRSR600246-3"/>
    </source>
</evidence>
<dbReference type="CDD" id="cd04701">
    <property type="entry name" value="Asparaginase_2"/>
    <property type="match status" value="1"/>
</dbReference>
<dbReference type="PANTHER" id="PTHR10188:SF6">
    <property type="entry name" value="N(4)-(BETA-N-ACETYLGLUCOSAMINYL)-L-ASPARAGINASE"/>
    <property type="match status" value="1"/>
</dbReference>
<dbReference type="Gene3D" id="3.60.20.30">
    <property type="entry name" value="(Glycosyl)asparaginase"/>
    <property type="match status" value="1"/>
</dbReference>
<accession>A0A7S9DV58</accession>
<feature type="active site" description="Nucleophile" evidence="5">
    <location>
        <position position="196"/>
    </location>
</feature>
<dbReference type="GO" id="GO:0008233">
    <property type="term" value="F:peptidase activity"/>
    <property type="evidence" value="ECO:0007669"/>
    <property type="project" value="UniProtKB-KW"/>
</dbReference>
<proteinExistence type="predicted"/>
<evidence type="ECO:0000256" key="6">
    <source>
        <dbReference type="PIRSR" id="PIRSR600246-2"/>
    </source>
</evidence>
<feature type="binding site" evidence="6">
    <location>
        <begin position="247"/>
        <end position="250"/>
    </location>
    <ligand>
        <name>substrate</name>
    </ligand>
</feature>
<dbReference type="GO" id="GO:0016811">
    <property type="term" value="F:hydrolase activity, acting on carbon-nitrogen (but not peptide) bonds, in linear amides"/>
    <property type="evidence" value="ECO:0007669"/>
    <property type="project" value="UniProtKB-ARBA"/>
</dbReference>
<dbReference type="GO" id="GO:0006508">
    <property type="term" value="P:proteolysis"/>
    <property type="evidence" value="ECO:0007669"/>
    <property type="project" value="UniProtKB-KW"/>
</dbReference>
<evidence type="ECO:0000313" key="10">
    <source>
        <dbReference type="Proteomes" id="UP000595095"/>
    </source>
</evidence>
<dbReference type="FunFam" id="3.60.20.30:FF:000001">
    <property type="entry name" value="Isoaspartyl peptidase/L-asparaginase"/>
    <property type="match status" value="1"/>
</dbReference>
<evidence type="ECO:0000256" key="4">
    <source>
        <dbReference type="ARBA" id="ARBA00069124"/>
    </source>
</evidence>
<keyword evidence="8" id="KW-0732">Signal</keyword>
<evidence type="ECO:0000256" key="1">
    <source>
        <dbReference type="ARBA" id="ARBA00022670"/>
    </source>
</evidence>
<dbReference type="InterPro" id="IPR029055">
    <property type="entry name" value="Ntn_hydrolases_N"/>
</dbReference>
<evidence type="ECO:0000256" key="5">
    <source>
        <dbReference type="PIRSR" id="PIRSR600246-1"/>
    </source>
</evidence>
<evidence type="ECO:0000313" key="9">
    <source>
        <dbReference type="EMBL" id="QPG04496.1"/>
    </source>
</evidence>
<protein>
    <recommendedName>
        <fullName evidence="4">Isoaspartyl peptidase</fullName>
    </recommendedName>
</protein>
<gene>
    <name evidence="9" type="ORF">IT774_09580</name>
</gene>
<keyword evidence="2" id="KW-0378">Hydrolase</keyword>
<keyword evidence="1" id="KW-0645">Protease</keyword>
<organism evidence="9 10">
    <name type="scientific">Salinimonas marina</name>
    <dbReference type="NCBI Taxonomy" id="2785918"/>
    <lineage>
        <taxon>Bacteria</taxon>
        <taxon>Pseudomonadati</taxon>
        <taxon>Pseudomonadota</taxon>
        <taxon>Gammaproteobacteria</taxon>
        <taxon>Alteromonadales</taxon>
        <taxon>Alteromonadaceae</taxon>
        <taxon>Alteromonas/Salinimonas group</taxon>
        <taxon>Salinimonas</taxon>
    </lineage>
</organism>
<dbReference type="InterPro" id="IPR000246">
    <property type="entry name" value="Peptidase_T2"/>
</dbReference>
<sequence length="342" mass="35971">MKKRLVTLLCGLLAPVALAADVAIVVHGGAGTILKKDMTAEQEQRYAEKLEEATRAGYALLKEGVAGEKAVVAAIQVLENSPLFNAGKGAVYTYDETHELDASIMHGKNLEAGAVSGVTTIKSPIAAALAVMQNSAHVMLAGKGAEAFAKSQNLEQVENSYFNTPDRLKALQKAKARMQQQQREDGGQQGSERMGTVGAVVIDHKGNIVAGTSTGGMTAKRFGRVGDAPIIGAGTYADNESCGVSATGHGEYFIRYNVAADICARVRYQGVSIQRAAETVINEELKQAGGSGGVIAMDKRGNIAMPFNTAGMYRASINTEGKFSVGIYKALMSIDDTPNPTN</sequence>
<dbReference type="KEGG" id="smaa:IT774_09580"/>
<keyword evidence="10" id="KW-1185">Reference proteome</keyword>
<dbReference type="PANTHER" id="PTHR10188">
    <property type="entry name" value="L-ASPARAGINASE"/>
    <property type="match status" value="1"/>
</dbReference>
<dbReference type="AlphaFoldDB" id="A0A7S9DV58"/>
<dbReference type="Pfam" id="PF01112">
    <property type="entry name" value="Asparaginase_2"/>
    <property type="match status" value="1"/>
</dbReference>
<dbReference type="RefSeq" id="WP_195809590.1">
    <property type="nucleotide sequence ID" value="NZ_CP064795.1"/>
</dbReference>
<feature type="site" description="Cleavage; by autolysis" evidence="7">
    <location>
        <begin position="195"/>
        <end position="196"/>
    </location>
</feature>